<keyword evidence="2" id="KW-1185">Reference proteome</keyword>
<protein>
    <submittedName>
        <fullName evidence="1">Uncharacterized protein</fullName>
    </submittedName>
</protein>
<organism evidence="1 2">
    <name type="scientific">Cichlidogyrus casuarinus</name>
    <dbReference type="NCBI Taxonomy" id="1844966"/>
    <lineage>
        <taxon>Eukaryota</taxon>
        <taxon>Metazoa</taxon>
        <taxon>Spiralia</taxon>
        <taxon>Lophotrochozoa</taxon>
        <taxon>Platyhelminthes</taxon>
        <taxon>Monogenea</taxon>
        <taxon>Monopisthocotylea</taxon>
        <taxon>Dactylogyridea</taxon>
        <taxon>Ancyrocephalidae</taxon>
        <taxon>Cichlidogyrus</taxon>
    </lineage>
</organism>
<sequence>RSANTFESLESGAGADTEETRMLLLAVINGPVDRDKQVTGFGALHISEEASAKVDQVAQGRVRDCETLGAVEGARYRRTQPALPPLLMLHLPLNNRADVIADLVQPG</sequence>
<comment type="caution">
    <text evidence="1">The sequence shown here is derived from an EMBL/GenBank/DDBJ whole genome shotgun (WGS) entry which is preliminary data.</text>
</comment>
<proteinExistence type="predicted"/>
<evidence type="ECO:0000313" key="1">
    <source>
        <dbReference type="EMBL" id="KAL3318496.1"/>
    </source>
</evidence>
<dbReference type="Proteomes" id="UP001626550">
    <property type="component" value="Unassembled WGS sequence"/>
</dbReference>
<dbReference type="EMBL" id="JBJKFK010000237">
    <property type="protein sequence ID" value="KAL3318496.1"/>
    <property type="molecule type" value="Genomic_DNA"/>
</dbReference>
<accession>A0ABD2QG34</accession>
<evidence type="ECO:0000313" key="2">
    <source>
        <dbReference type="Proteomes" id="UP001626550"/>
    </source>
</evidence>
<name>A0ABD2QG34_9PLAT</name>
<dbReference type="AlphaFoldDB" id="A0ABD2QG34"/>
<gene>
    <name evidence="1" type="ORF">Ciccas_002838</name>
</gene>
<feature type="non-terminal residue" evidence="1">
    <location>
        <position position="1"/>
    </location>
</feature>
<reference evidence="1 2" key="1">
    <citation type="submission" date="2024-11" db="EMBL/GenBank/DDBJ databases">
        <title>Adaptive evolution of stress response genes in parasites aligns with host niche diversity.</title>
        <authorList>
            <person name="Hahn C."/>
            <person name="Resl P."/>
        </authorList>
    </citation>
    <scope>NUCLEOTIDE SEQUENCE [LARGE SCALE GENOMIC DNA]</scope>
    <source>
        <strain evidence="1">EGGRZ-B1_66</strain>
        <tissue evidence="1">Body</tissue>
    </source>
</reference>